<dbReference type="RefSeq" id="WP_258421492.1">
    <property type="nucleotide sequence ID" value="NZ_JANSUY010000001.1"/>
</dbReference>
<reference evidence="1" key="1">
    <citation type="submission" date="2022-08" db="EMBL/GenBank/DDBJ databases">
        <authorList>
            <person name="Zhang D."/>
        </authorList>
    </citation>
    <scope>NUCLEOTIDE SEQUENCE</scope>
    <source>
        <strain evidence="1">XJ19-11</strain>
    </source>
</reference>
<comment type="caution">
    <text evidence="1">The sequence shown here is derived from an EMBL/GenBank/DDBJ whole genome shotgun (WGS) entry which is preliminary data.</text>
</comment>
<dbReference type="Pfam" id="PF03283">
    <property type="entry name" value="PAE"/>
    <property type="match status" value="1"/>
</dbReference>
<dbReference type="InterPro" id="IPR029058">
    <property type="entry name" value="AB_hydrolase_fold"/>
</dbReference>
<gene>
    <name evidence="1" type="ORF">NU887_01030</name>
</gene>
<evidence type="ECO:0000313" key="1">
    <source>
        <dbReference type="EMBL" id="MCR9013592.1"/>
    </source>
</evidence>
<dbReference type="AlphaFoldDB" id="A0A9X2SXB9"/>
<evidence type="ECO:0000313" key="2">
    <source>
        <dbReference type="Proteomes" id="UP001142175"/>
    </source>
</evidence>
<accession>A0A9X2SXB9</accession>
<dbReference type="Proteomes" id="UP001142175">
    <property type="component" value="Unassembled WGS sequence"/>
</dbReference>
<keyword evidence="2" id="KW-1185">Reference proteome</keyword>
<name>A0A9X2SXB9_9BACT</name>
<dbReference type="EMBL" id="JANSUY010000001">
    <property type="protein sequence ID" value="MCR9013592.1"/>
    <property type="molecule type" value="Genomic_DNA"/>
</dbReference>
<sequence>MLLSCVEDEEQQPEIEPVGSSAFQELYDQGVDRYLGTIKPISSAQAGPSGVTQYLFSNLDGPVCFTGSQFSMFTRNGSSNNLMIFLQGGGFCSPVVCEAVEEGIPYIPFGILNPSDPQNPVANFNVGYVPYCDGSMMAGDNEVDSDGDGVKDRFFKGLQNLSASLDVIVQNYPSPDKIVLAGNSAGGFAVHTALPLVRKLYPKARIYVVNDSGQGLGNPGGFEGLFTYWNANAFIPSSCSDCIGADGNLTGLHKYQLEQDDNIRMAYISSKQDSISSAALGAPAFEAQLIEAAMELNNAHPERFQSLIDNGDAHTYIIRSFNLEIGGISVRQWIKEMINETADWETVIE</sequence>
<protein>
    <submittedName>
        <fullName evidence="1">Pectinacetylesterase family protein</fullName>
    </submittedName>
</protein>
<dbReference type="InterPro" id="IPR004963">
    <property type="entry name" value="PAE/NOTUM"/>
</dbReference>
<dbReference type="GO" id="GO:0016787">
    <property type="term" value="F:hydrolase activity"/>
    <property type="evidence" value="ECO:0007669"/>
    <property type="project" value="InterPro"/>
</dbReference>
<proteinExistence type="predicted"/>
<organism evidence="1 2">
    <name type="scientific">Aquiflexum gelatinilyticum</name>
    <dbReference type="NCBI Taxonomy" id="2961943"/>
    <lineage>
        <taxon>Bacteria</taxon>
        <taxon>Pseudomonadati</taxon>
        <taxon>Bacteroidota</taxon>
        <taxon>Cytophagia</taxon>
        <taxon>Cytophagales</taxon>
        <taxon>Cyclobacteriaceae</taxon>
        <taxon>Aquiflexum</taxon>
    </lineage>
</organism>
<dbReference type="PANTHER" id="PTHR21562">
    <property type="entry name" value="NOTUM-RELATED"/>
    <property type="match status" value="1"/>
</dbReference>
<dbReference type="SUPFAM" id="SSF53474">
    <property type="entry name" value="alpha/beta-Hydrolases"/>
    <property type="match status" value="1"/>
</dbReference>
<dbReference type="PANTHER" id="PTHR21562:SF83">
    <property type="entry name" value="PECTIN ACETYLESTERASE 4"/>
    <property type="match status" value="1"/>
</dbReference>